<dbReference type="PANTHER" id="PTHR37984">
    <property type="entry name" value="PROTEIN CBG26694"/>
    <property type="match status" value="1"/>
</dbReference>
<evidence type="ECO:0000313" key="1">
    <source>
        <dbReference type="EMBL" id="TNN05057.1"/>
    </source>
</evidence>
<comment type="caution">
    <text evidence="1">The sequence shown here is derived from an EMBL/GenBank/DDBJ whole genome shotgun (WGS) entry which is preliminary data.</text>
</comment>
<reference evidence="1 2" key="1">
    <citation type="submission" date="2019-03" db="EMBL/GenBank/DDBJ databases">
        <title>An improved genome assembly of the fluke Schistosoma japonicum.</title>
        <authorList>
            <person name="Hu W."/>
            <person name="Luo F."/>
            <person name="Yin M."/>
            <person name="Mo X."/>
            <person name="Sun C."/>
            <person name="Wu Q."/>
            <person name="Zhu B."/>
            <person name="Xiang M."/>
            <person name="Wang J."/>
            <person name="Wang Y."/>
            <person name="Zhang T."/>
            <person name="Xu B."/>
            <person name="Zheng H."/>
            <person name="Feng Z."/>
        </authorList>
    </citation>
    <scope>NUCLEOTIDE SEQUENCE [LARGE SCALE GENOMIC DNA]</scope>
    <source>
        <strain evidence="1">HuSjv2</strain>
        <tissue evidence="1">Worms</tissue>
    </source>
</reference>
<dbReference type="InterPro" id="IPR043128">
    <property type="entry name" value="Rev_trsase/Diguanyl_cyclase"/>
</dbReference>
<organism evidence="1 2">
    <name type="scientific">Schistosoma japonicum</name>
    <name type="common">Blood fluke</name>
    <dbReference type="NCBI Taxonomy" id="6182"/>
    <lineage>
        <taxon>Eukaryota</taxon>
        <taxon>Metazoa</taxon>
        <taxon>Spiralia</taxon>
        <taxon>Lophotrochozoa</taxon>
        <taxon>Platyhelminthes</taxon>
        <taxon>Trematoda</taxon>
        <taxon>Digenea</taxon>
        <taxon>Strigeidida</taxon>
        <taxon>Schistosomatoidea</taxon>
        <taxon>Schistosomatidae</taxon>
        <taxon>Schistosoma</taxon>
    </lineage>
</organism>
<keyword evidence="2" id="KW-1185">Reference proteome</keyword>
<dbReference type="Gene3D" id="3.30.70.270">
    <property type="match status" value="1"/>
</dbReference>
<accession>A0A4Z2CLE2</accession>
<dbReference type="OrthoDB" id="116078at2759"/>
<dbReference type="PANTHER" id="PTHR37984:SF5">
    <property type="entry name" value="PROTEIN NYNRIN-LIKE"/>
    <property type="match status" value="1"/>
</dbReference>
<dbReference type="InterPro" id="IPR050951">
    <property type="entry name" value="Retrovirus_Pol_polyprotein"/>
</dbReference>
<proteinExistence type="predicted"/>
<dbReference type="Proteomes" id="UP000311919">
    <property type="component" value="Unassembled WGS sequence"/>
</dbReference>
<feature type="non-terminal residue" evidence="1">
    <location>
        <position position="1"/>
    </location>
</feature>
<dbReference type="SUPFAM" id="SSF56672">
    <property type="entry name" value="DNA/RNA polymerases"/>
    <property type="match status" value="1"/>
</dbReference>
<dbReference type="EMBL" id="SKCS01000618">
    <property type="protein sequence ID" value="TNN05057.1"/>
    <property type="molecule type" value="Genomic_DNA"/>
</dbReference>
<dbReference type="STRING" id="6182.A0A4Z2CLE2"/>
<dbReference type="InterPro" id="IPR043502">
    <property type="entry name" value="DNA/RNA_pol_sf"/>
</dbReference>
<protein>
    <submittedName>
        <fullName evidence="1">Transposon Ty3-G Gag-Pol polyprotein</fullName>
    </submittedName>
</protein>
<evidence type="ECO:0000313" key="2">
    <source>
        <dbReference type="Proteomes" id="UP000311919"/>
    </source>
</evidence>
<dbReference type="AlphaFoldDB" id="A0A4Z2CLE2"/>
<name>A0A4Z2CLE2_SCHJA</name>
<gene>
    <name evidence="1" type="ORF">EWB00_009725</name>
</gene>
<sequence>PDEETHMKHLDTAFKRLQQYGITIIIQKCQIGTTSLDFLGHTIDANGIQPQEHKVAAILEYPEPTNIKQSRAFNGL</sequence>